<evidence type="ECO:0000313" key="1">
    <source>
        <dbReference type="EMBL" id="CAL5226765.1"/>
    </source>
</evidence>
<proteinExistence type="predicted"/>
<sequence>MRVKAFSATVPKQDLLQKEPPALATICFSTGLCLVRWTSPRQTAACLPTVLGALAGHLKGRGCKSCAW</sequence>
<gene>
    <name evidence="1" type="primary">g9619</name>
    <name evidence="1" type="ORF">VP750_LOCUS8671</name>
</gene>
<protein>
    <submittedName>
        <fullName evidence="1">G9619 protein</fullName>
    </submittedName>
</protein>
<accession>A0ABP1G5X3</accession>
<dbReference type="EMBL" id="CAXHTA020000016">
    <property type="protein sequence ID" value="CAL5226765.1"/>
    <property type="molecule type" value="Genomic_DNA"/>
</dbReference>
<keyword evidence="2" id="KW-1185">Reference proteome</keyword>
<name>A0ABP1G5X3_9CHLO</name>
<organism evidence="1 2">
    <name type="scientific">Coccomyxa viridis</name>
    <dbReference type="NCBI Taxonomy" id="1274662"/>
    <lineage>
        <taxon>Eukaryota</taxon>
        <taxon>Viridiplantae</taxon>
        <taxon>Chlorophyta</taxon>
        <taxon>core chlorophytes</taxon>
        <taxon>Trebouxiophyceae</taxon>
        <taxon>Trebouxiophyceae incertae sedis</taxon>
        <taxon>Coccomyxaceae</taxon>
        <taxon>Coccomyxa</taxon>
    </lineage>
</organism>
<dbReference type="Proteomes" id="UP001497392">
    <property type="component" value="Unassembled WGS sequence"/>
</dbReference>
<comment type="caution">
    <text evidence="1">The sequence shown here is derived from an EMBL/GenBank/DDBJ whole genome shotgun (WGS) entry which is preliminary data.</text>
</comment>
<evidence type="ECO:0000313" key="2">
    <source>
        <dbReference type="Proteomes" id="UP001497392"/>
    </source>
</evidence>
<reference evidence="1 2" key="1">
    <citation type="submission" date="2024-06" db="EMBL/GenBank/DDBJ databases">
        <authorList>
            <person name="Kraege A."/>
            <person name="Thomma B."/>
        </authorList>
    </citation>
    <scope>NUCLEOTIDE SEQUENCE [LARGE SCALE GENOMIC DNA]</scope>
</reference>